<accession>A0ACC1SAU7</accession>
<reference evidence="1" key="1">
    <citation type="submission" date="2022-07" db="EMBL/GenBank/DDBJ databases">
        <title>Genome Sequence of Phlebia brevispora.</title>
        <authorList>
            <person name="Buettner E."/>
        </authorList>
    </citation>
    <scope>NUCLEOTIDE SEQUENCE</scope>
    <source>
        <strain evidence="1">MPL23</strain>
    </source>
</reference>
<keyword evidence="2" id="KW-1185">Reference proteome</keyword>
<name>A0ACC1SAU7_9APHY</name>
<organism evidence="1 2">
    <name type="scientific">Phlebia brevispora</name>
    <dbReference type="NCBI Taxonomy" id="194682"/>
    <lineage>
        <taxon>Eukaryota</taxon>
        <taxon>Fungi</taxon>
        <taxon>Dikarya</taxon>
        <taxon>Basidiomycota</taxon>
        <taxon>Agaricomycotina</taxon>
        <taxon>Agaricomycetes</taxon>
        <taxon>Polyporales</taxon>
        <taxon>Meruliaceae</taxon>
        <taxon>Phlebia</taxon>
    </lineage>
</organism>
<proteinExistence type="predicted"/>
<evidence type="ECO:0000313" key="2">
    <source>
        <dbReference type="Proteomes" id="UP001148662"/>
    </source>
</evidence>
<protein>
    <submittedName>
        <fullName evidence="1">Uncharacterized protein</fullName>
    </submittedName>
</protein>
<evidence type="ECO:0000313" key="1">
    <source>
        <dbReference type="EMBL" id="KAJ3535643.1"/>
    </source>
</evidence>
<sequence>MPSASNSSASRSRHTPRSSSSRVRFSEDLQVLPVYNESQLDDYPASPRSSLPQSRFSTTPGAISQWQFPRGSVSGALPTQDMHLSLGLPSRDSGERRRGSDTSDRTLHDTDQRRESDASDSTLRDEDNNAEDFSRFSFSSYKHPYDIQPPPGAHGHSPQDTQYFTRAQAPGKSPKLLDEQDREGQYRRESEDVEKAVNETCAQLPRRRRGYLSNLIDLYNAYDDESEDPEHDDGATERRSAIIDATRRTSRLVDPLAYNDEQILDPDDPVITGARKKCLEDAEDVEKNARRLMNYKDRRKQQERIRIEFNVSSVLNRQHYLMRLAKALLTFGAPSHRIESQLLSAARILEVDAEFTHMPGLIIASFGDEETKTSQMHFVKCGGRLSLGNLHRLHQVYRTVVHDEVSARKATDQIQALLDKGPLYGLPFRIIFAFFIAALICPLAFGGSLADMGFAGLGSLFLFCMQTGVASRRSIIYANVFEILSVIAISFCARGLSSIRSQIFCYASISSAAIVTILPGYLVLTSSLDLASKNILSGSIKMVYALIYALFLGFGLQFGSDLFLIFDQSARKDLDTLAAHAAATVTVTGSYLADNSTNLPEGLAKLGSFSFTPSTPLIRQNINKGCYRPSTFAWYLQPFPWWTQFIIVPVFSILSSLNNEQPINWDLLVMVIISCVSYTANKVADHFIFNRSDVVSAIGAFAVGMLGNLYSRKMGGTAFTSMVTGVLFLVPSGLSEAGGITAQNSATQIGSAMISVSVGITVGLFMSQALVYMFGSRKSAAIFSF</sequence>
<dbReference type="Proteomes" id="UP001148662">
    <property type="component" value="Unassembled WGS sequence"/>
</dbReference>
<gene>
    <name evidence="1" type="ORF">NM688_g6950</name>
</gene>
<dbReference type="EMBL" id="JANHOG010001526">
    <property type="protein sequence ID" value="KAJ3535643.1"/>
    <property type="molecule type" value="Genomic_DNA"/>
</dbReference>
<comment type="caution">
    <text evidence="1">The sequence shown here is derived from an EMBL/GenBank/DDBJ whole genome shotgun (WGS) entry which is preliminary data.</text>
</comment>